<comment type="subcellular location">
    <subcellularLocation>
        <location evidence="1">Cell membrane</location>
        <topology evidence="1">Multi-pass membrane protein</topology>
    </subcellularLocation>
</comment>
<feature type="transmembrane region" description="Helical" evidence="8">
    <location>
        <begin position="167"/>
        <end position="186"/>
    </location>
</feature>
<feature type="transmembrane region" description="Helical" evidence="8">
    <location>
        <begin position="281"/>
        <end position="301"/>
    </location>
</feature>
<evidence type="ECO:0000313" key="10">
    <source>
        <dbReference type="Proteomes" id="UP000732378"/>
    </source>
</evidence>
<feature type="transmembrane region" description="Helical" evidence="8">
    <location>
        <begin position="415"/>
        <end position="435"/>
    </location>
</feature>
<dbReference type="Proteomes" id="UP000732378">
    <property type="component" value="Unassembled WGS sequence"/>
</dbReference>
<evidence type="ECO:0000256" key="6">
    <source>
        <dbReference type="ARBA" id="ARBA00022989"/>
    </source>
</evidence>
<dbReference type="Pfam" id="PF01554">
    <property type="entry name" value="MatE"/>
    <property type="match status" value="2"/>
</dbReference>
<evidence type="ECO:0000256" key="1">
    <source>
        <dbReference type="ARBA" id="ARBA00004651"/>
    </source>
</evidence>
<dbReference type="InterPro" id="IPR002528">
    <property type="entry name" value="MATE_fam"/>
</dbReference>
<evidence type="ECO:0000313" key="9">
    <source>
        <dbReference type="EMBL" id="MBM7508286.1"/>
    </source>
</evidence>
<keyword evidence="5 8" id="KW-0812">Transmembrane</keyword>
<accession>A0ABS2MAQ9</accession>
<feature type="transmembrane region" description="Helical" evidence="8">
    <location>
        <begin position="53"/>
        <end position="72"/>
    </location>
</feature>
<protein>
    <submittedName>
        <fullName evidence="9">MATE family efflux protein</fullName>
    </submittedName>
</protein>
<name>A0ABS2MAQ9_9ACTN</name>
<dbReference type="InterPro" id="IPR048279">
    <property type="entry name" value="MdtK-like"/>
</dbReference>
<dbReference type="EMBL" id="JAFBBZ010000001">
    <property type="protein sequence ID" value="MBM7508286.1"/>
    <property type="molecule type" value="Genomic_DNA"/>
</dbReference>
<dbReference type="NCBIfam" id="TIGR00797">
    <property type="entry name" value="matE"/>
    <property type="match status" value="1"/>
</dbReference>
<evidence type="ECO:0000256" key="5">
    <source>
        <dbReference type="ARBA" id="ARBA00022692"/>
    </source>
</evidence>
<dbReference type="PANTHER" id="PTHR42893:SF46">
    <property type="entry name" value="PROTEIN DETOXIFICATION 44, CHLOROPLASTIC"/>
    <property type="match status" value="1"/>
</dbReference>
<feature type="transmembrane region" description="Helical" evidence="8">
    <location>
        <begin position="247"/>
        <end position="269"/>
    </location>
</feature>
<evidence type="ECO:0000256" key="7">
    <source>
        <dbReference type="ARBA" id="ARBA00023136"/>
    </source>
</evidence>
<evidence type="ECO:0000256" key="8">
    <source>
        <dbReference type="SAM" id="Phobius"/>
    </source>
</evidence>
<keyword evidence="10" id="KW-1185">Reference proteome</keyword>
<keyword evidence="3" id="KW-0813">Transport</keyword>
<dbReference type="CDD" id="cd13136">
    <property type="entry name" value="MATE_DinF_like"/>
    <property type="match status" value="1"/>
</dbReference>
<keyword evidence="4" id="KW-1003">Cell membrane</keyword>
<dbReference type="RefSeq" id="WP_307822930.1">
    <property type="nucleotide sequence ID" value="NZ_JACDTV010000025.1"/>
</dbReference>
<reference evidence="9 10" key="1">
    <citation type="submission" date="2021-01" db="EMBL/GenBank/DDBJ databases">
        <title>Sequencing the genomes of 1000 actinobacteria strains.</title>
        <authorList>
            <person name="Klenk H.-P."/>
        </authorList>
    </citation>
    <scope>NUCLEOTIDE SEQUENCE [LARGE SCALE GENOMIC DNA]</scope>
    <source>
        <strain evidence="9 10">DSM 18239</strain>
    </source>
</reference>
<feature type="transmembrane region" description="Helical" evidence="8">
    <location>
        <begin position="20"/>
        <end position="41"/>
    </location>
</feature>
<evidence type="ECO:0000256" key="2">
    <source>
        <dbReference type="ARBA" id="ARBA00010199"/>
    </source>
</evidence>
<feature type="transmembrane region" description="Helical" evidence="8">
    <location>
        <begin position="135"/>
        <end position="155"/>
    </location>
</feature>
<evidence type="ECO:0000256" key="3">
    <source>
        <dbReference type="ARBA" id="ARBA00022448"/>
    </source>
</evidence>
<feature type="transmembrane region" description="Helical" evidence="8">
    <location>
        <begin position="192"/>
        <end position="215"/>
    </location>
</feature>
<feature type="transmembrane region" description="Helical" evidence="8">
    <location>
        <begin position="356"/>
        <end position="377"/>
    </location>
</feature>
<comment type="caution">
    <text evidence="9">The sequence shown here is derived from an EMBL/GenBank/DDBJ whole genome shotgun (WGS) entry which is preliminary data.</text>
</comment>
<organism evidence="9 10">
    <name type="scientific">Nocardioides salarius</name>
    <dbReference type="NCBI Taxonomy" id="374513"/>
    <lineage>
        <taxon>Bacteria</taxon>
        <taxon>Bacillati</taxon>
        <taxon>Actinomycetota</taxon>
        <taxon>Actinomycetes</taxon>
        <taxon>Propionibacteriales</taxon>
        <taxon>Nocardioidaceae</taxon>
        <taxon>Nocardioides</taxon>
    </lineage>
</organism>
<dbReference type="InterPro" id="IPR044644">
    <property type="entry name" value="DinF-like"/>
</dbReference>
<evidence type="ECO:0000256" key="4">
    <source>
        <dbReference type="ARBA" id="ARBA00022475"/>
    </source>
</evidence>
<dbReference type="PIRSF" id="PIRSF006603">
    <property type="entry name" value="DinF"/>
    <property type="match status" value="1"/>
</dbReference>
<keyword evidence="7 8" id="KW-0472">Membrane</keyword>
<gene>
    <name evidence="9" type="ORF">JOE61_002100</name>
</gene>
<feature type="transmembrane region" description="Helical" evidence="8">
    <location>
        <begin position="322"/>
        <end position="344"/>
    </location>
</feature>
<feature type="transmembrane region" description="Helical" evidence="8">
    <location>
        <begin position="98"/>
        <end position="123"/>
    </location>
</feature>
<sequence length="461" mass="46638">MSPRPGTSEHRATDREIWRLAVPAFLALVAEPLFLLGDAAVVGRLGTTELAGLGIAAVVLQTAVGLCVFLAYGTTASVARRLGAGDLRGALAQGVDGLWLAVGIGVVTTVAGVALTGPLVAAFGAGPEISAQATTYLRIAFLGTTPLLLMLAATGVLRGMLDTRTPLYVAVGGNVLNIVLNVVLVYPVGLGIAGSAIGSVVAQVLSAAVLCAVVVRGARAQGAPLGPDLPGIRLAARAGVPLVVRTLTLRAAILATTYAVTLGAAPGAGLDVDLATHQLAMTLWGFLAFVLDAIAIAAQALTGRTLGAGDVEATRRLTRRMLRWGVVSGVVTGVLLAAASPLLGPLFSRDPAVHEALVPVLLVAALGQPVAGIVFVLDGVLIGAGDGRYLALGGLVTLLVYLPVALLAASWGGLLALWVAYTTVFMGSRMVVLVLRERGDAWVVTGAGTPGPARPRSSTES</sequence>
<dbReference type="PANTHER" id="PTHR42893">
    <property type="entry name" value="PROTEIN DETOXIFICATION 44, CHLOROPLASTIC-RELATED"/>
    <property type="match status" value="1"/>
</dbReference>
<keyword evidence="6 8" id="KW-1133">Transmembrane helix</keyword>
<proteinExistence type="inferred from homology"/>
<comment type="similarity">
    <text evidence="2">Belongs to the multi antimicrobial extrusion (MATE) (TC 2.A.66.1) family.</text>
</comment>
<feature type="transmembrane region" description="Helical" evidence="8">
    <location>
        <begin position="389"/>
        <end position="409"/>
    </location>
</feature>